<dbReference type="Proteomes" id="UP000287144">
    <property type="component" value="Unassembled WGS sequence"/>
</dbReference>
<reference evidence="1 2" key="1">
    <citation type="submission" date="2017-06" db="EMBL/GenBank/DDBJ databases">
        <title>Comparative genomic analysis of Ambrosia Fusariam Clade fungi.</title>
        <authorList>
            <person name="Stajich J.E."/>
            <person name="Carrillo J."/>
            <person name="Kijimoto T."/>
            <person name="Eskalen A."/>
            <person name="O'Donnell K."/>
            <person name="Kasson M."/>
        </authorList>
    </citation>
    <scope>NUCLEOTIDE SEQUENCE [LARGE SCALE GENOMIC DNA]</scope>
    <source>
        <strain evidence="1 2">NRRL62579</strain>
    </source>
</reference>
<evidence type="ECO:0000313" key="2">
    <source>
        <dbReference type="Proteomes" id="UP000287144"/>
    </source>
</evidence>
<comment type="caution">
    <text evidence="1">The sequence shown here is derived from an EMBL/GenBank/DDBJ whole genome shotgun (WGS) entry which is preliminary data.</text>
</comment>
<organism evidence="1 2">
    <name type="scientific">Fusarium oligoseptatum</name>
    <dbReference type="NCBI Taxonomy" id="2604345"/>
    <lineage>
        <taxon>Eukaryota</taxon>
        <taxon>Fungi</taxon>
        <taxon>Dikarya</taxon>
        <taxon>Ascomycota</taxon>
        <taxon>Pezizomycotina</taxon>
        <taxon>Sordariomycetes</taxon>
        <taxon>Hypocreomycetidae</taxon>
        <taxon>Hypocreales</taxon>
        <taxon>Nectriaceae</taxon>
        <taxon>Fusarium</taxon>
        <taxon>Fusarium solani species complex</taxon>
    </lineage>
</organism>
<dbReference type="STRING" id="1325735.A0A428TFW7"/>
<name>A0A428TFW7_9HYPO</name>
<gene>
    <name evidence="1" type="ORF">CEP52_008850</name>
</gene>
<dbReference type="AlphaFoldDB" id="A0A428TFW7"/>
<dbReference type="EMBL" id="NKCK01000089">
    <property type="protein sequence ID" value="RSM00891.1"/>
    <property type="molecule type" value="Genomic_DNA"/>
</dbReference>
<sequence length="118" mass="13484">MLLEEESYIRNRDTRFIRDFIPGQVSRAPEHSVWQYYDAIEWLSLNFDVVNRFTAASFYSSAVTSMRVVKFLQKAVTDATKDGQAPKGQQQEVFGKRMLINELVKESLGGNTGVVQEC</sequence>
<keyword evidence="2" id="KW-1185">Reference proteome</keyword>
<evidence type="ECO:0000313" key="1">
    <source>
        <dbReference type="EMBL" id="RSM00891.1"/>
    </source>
</evidence>
<accession>A0A428TFW7</accession>
<proteinExistence type="predicted"/>
<protein>
    <submittedName>
        <fullName evidence="1">Uncharacterized protein</fullName>
    </submittedName>
</protein>